<dbReference type="InterPro" id="IPR035069">
    <property type="entry name" value="TTHA1013/TTHA0281-like"/>
</dbReference>
<dbReference type="KEGG" id="haei:MUN82_03820"/>
<name>A0A8T9T2A0_9BACT</name>
<evidence type="ECO:0000313" key="2">
    <source>
        <dbReference type="Proteomes" id="UP000829925"/>
    </source>
</evidence>
<sequence>MAHQSIEHDGEKLTLQIEAFILKEGKHYVAYCPALELSSYGSSPEDAKEAFGEAIEIFLEDTAEKGTLEKLLLSLGWTLRKRPTPEYQPPHFTYQQISNLGSQFGTSTRGPIDTINQRLALSV</sequence>
<dbReference type="Proteomes" id="UP000829925">
    <property type="component" value="Chromosome"/>
</dbReference>
<dbReference type="SUPFAM" id="SSF143100">
    <property type="entry name" value="TTHA1013/TTHA0281-like"/>
    <property type="match status" value="1"/>
</dbReference>
<evidence type="ECO:0000313" key="1">
    <source>
        <dbReference type="EMBL" id="UOR06226.1"/>
    </source>
</evidence>
<proteinExistence type="predicted"/>
<keyword evidence="2" id="KW-1185">Reference proteome</keyword>
<gene>
    <name evidence="1" type="ORF">MUN82_03820</name>
</gene>
<reference evidence="1 2" key="1">
    <citation type="submission" date="2022-04" db="EMBL/GenBank/DDBJ databases">
        <title>Hymenobacter sp. isolated from the air.</title>
        <authorList>
            <person name="Won M."/>
            <person name="Lee C.-M."/>
            <person name="Woen H.-Y."/>
            <person name="Kwon S.-W."/>
        </authorList>
    </citation>
    <scope>NUCLEOTIDE SEQUENCE [LARGE SCALE GENOMIC DNA]</scope>
    <source>
        <strain evidence="2">5413 J-13</strain>
    </source>
</reference>
<dbReference type="Gene3D" id="3.30.160.250">
    <property type="match status" value="1"/>
</dbReference>
<evidence type="ECO:0008006" key="3">
    <source>
        <dbReference type="Google" id="ProtNLM"/>
    </source>
</evidence>
<accession>A0A8T9T2A0</accession>
<dbReference type="AlphaFoldDB" id="A0A8T9T2A0"/>
<dbReference type="RefSeq" id="WP_245095133.1">
    <property type="nucleotide sequence ID" value="NZ_CP095053.1"/>
</dbReference>
<dbReference type="EMBL" id="CP095053">
    <property type="protein sequence ID" value="UOR06226.1"/>
    <property type="molecule type" value="Genomic_DNA"/>
</dbReference>
<organism evidence="1 2">
    <name type="scientific">Hymenobacter aerilatus</name>
    <dbReference type="NCBI Taxonomy" id="2932251"/>
    <lineage>
        <taxon>Bacteria</taxon>
        <taxon>Pseudomonadati</taxon>
        <taxon>Bacteroidota</taxon>
        <taxon>Cytophagia</taxon>
        <taxon>Cytophagales</taxon>
        <taxon>Hymenobacteraceae</taxon>
        <taxon>Hymenobacter</taxon>
    </lineage>
</organism>
<protein>
    <recommendedName>
        <fullName evidence="3">Type II toxin-antitoxin system HicB family antitoxin</fullName>
    </recommendedName>
</protein>